<evidence type="ECO:0000259" key="6">
    <source>
        <dbReference type="Pfam" id="PF08281"/>
    </source>
</evidence>
<reference evidence="8" key="1">
    <citation type="journal article" date="2019" name="Int. J. Syst. Evol. Microbiol.">
        <title>The Global Catalogue of Microorganisms (GCM) 10K type strain sequencing project: providing services to taxonomists for standard genome sequencing and annotation.</title>
        <authorList>
            <consortium name="The Broad Institute Genomics Platform"/>
            <consortium name="The Broad Institute Genome Sequencing Center for Infectious Disease"/>
            <person name="Wu L."/>
            <person name="Ma J."/>
        </authorList>
    </citation>
    <scope>NUCLEOTIDE SEQUENCE [LARGE SCALE GENOMIC DNA]</scope>
    <source>
        <strain evidence="8">JCM 31920</strain>
    </source>
</reference>
<comment type="caution">
    <text evidence="7">The sequence shown here is derived from an EMBL/GenBank/DDBJ whole genome shotgun (WGS) entry which is preliminary data.</text>
</comment>
<dbReference type="InterPro" id="IPR014284">
    <property type="entry name" value="RNA_pol_sigma-70_dom"/>
</dbReference>
<dbReference type="Pfam" id="PF04542">
    <property type="entry name" value="Sigma70_r2"/>
    <property type="match status" value="1"/>
</dbReference>
<dbReference type="InterPro" id="IPR036388">
    <property type="entry name" value="WH-like_DNA-bd_sf"/>
</dbReference>
<name>A0ABP8LSC5_9BACT</name>
<dbReference type="InterPro" id="IPR039425">
    <property type="entry name" value="RNA_pol_sigma-70-like"/>
</dbReference>
<accession>A0ABP8LSC5</accession>
<dbReference type="Gene3D" id="1.10.10.10">
    <property type="entry name" value="Winged helix-like DNA-binding domain superfamily/Winged helix DNA-binding domain"/>
    <property type="match status" value="1"/>
</dbReference>
<evidence type="ECO:0000256" key="3">
    <source>
        <dbReference type="ARBA" id="ARBA00023082"/>
    </source>
</evidence>
<keyword evidence="8" id="KW-1185">Reference proteome</keyword>
<dbReference type="Pfam" id="PF08281">
    <property type="entry name" value="Sigma70_r4_2"/>
    <property type="match status" value="1"/>
</dbReference>
<feature type="domain" description="RNA polymerase sigma factor 70 region 4 type 2" evidence="6">
    <location>
        <begin position="126"/>
        <end position="176"/>
    </location>
</feature>
<dbReference type="InterPro" id="IPR007627">
    <property type="entry name" value="RNA_pol_sigma70_r2"/>
</dbReference>
<dbReference type="InterPro" id="IPR013325">
    <property type="entry name" value="RNA_pol_sigma_r2"/>
</dbReference>
<evidence type="ECO:0000256" key="4">
    <source>
        <dbReference type="ARBA" id="ARBA00023163"/>
    </source>
</evidence>
<keyword evidence="2" id="KW-0805">Transcription regulation</keyword>
<dbReference type="PANTHER" id="PTHR43133:SF46">
    <property type="entry name" value="RNA POLYMERASE SIGMA-70 FACTOR ECF SUBFAMILY"/>
    <property type="match status" value="1"/>
</dbReference>
<gene>
    <name evidence="7" type="ORF">GCM10023091_07330</name>
</gene>
<keyword evidence="4" id="KW-0804">Transcription</keyword>
<dbReference type="NCBIfam" id="TIGR02937">
    <property type="entry name" value="sigma70-ECF"/>
    <property type="match status" value="1"/>
</dbReference>
<evidence type="ECO:0000313" key="8">
    <source>
        <dbReference type="Proteomes" id="UP001501508"/>
    </source>
</evidence>
<dbReference type="Gene3D" id="1.10.1740.10">
    <property type="match status" value="1"/>
</dbReference>
<proteinExistence type="inferred from homology"/>
<evidence type="ECO:0000259" key="5">
    <source>
        <dbReference type="Pfam" id="PF04542"/>
    </source>
</evidence>
<sequence length="188" mass="22103">MDTMRYHEMTDESLVMLLKGGDTRAFEAIYQRYWRQLYGFASHQLGVREDAEEIVHDLMLSLWQNREHSNIGNLRIYIFIAARNLVNKSIKSQINLRKYLEFRVFQEVFEHSSVNEILTNEALETAVEQAMKQMPEKTAAVFRMSKLEEVPVKQIAAALGLTHKAVEYHITKSIKLLRQQLKPYYHEN</sequence>
<feature type="domain" description="RNA polymerase sigma-70 region 2" evidence="5">
    <location>
        <begin position="29"/>
        <end position="93"/>
    </location>
</feature>
<dbReference type="SUPFAM" id="SSF88659">
    <property type="entry name" value="Sigma3 and sigma4 domains of RNA polymerase sigma factors"/>
    <property type="match status" value="1"/>
</dbReference>
<dbReference type="RefSeq" id="WP_345026697.1">
    <property type="nucleotide sequence ID" value="NZ_BAABEY010000008.1"/>
</dbReference>
<evidence type="ECO:0000256" key="1">
    <source>
        <dbReference type="ARBA" id="ARBA00010641"/>
    </source>
</evidence>
<dbReference type="EMBL" id="BAABEY010000008">
    <property type="protein sequence ID" value="GAA4433608.1"/>
    <property type="molecule type" value="Genomic_DNA"/>
</dbReference>
<dbReference type="InterPro" id="IPR013324">
    <property type="entry name" value="RNA_pol_sigma_r3/r4-like"/>
</dbReference>
<dbReference type="Proteomes" id="UP001501508">
    <property type="component" value="Unassembled WGS sequence"/>
</dbReference>
<dbReference type="PANTHER" id="PTHR43133">
    <property type="entry name" value="RNA POLYMERASE ECF-TYPE SIGMA FACTO"/>
    <property type="match status" value="1"/>
</dbReference>
<protein>
    <submittedName>
        <fullName evidence="7">RNA polymerase sigma-70 factor</fullName>
    </submittedName>
</protein>
<evidence type="ECO:0000313" key="7">
    <source>
        <dbReference type="EMBL" id="GAA4433608.1"/>
    </source>
</evidence>
<organism evidence="7 8">
    <name type="scientific">Ravibacter arvi</name>
    <dbReference type="NCBI Taxonomy" id="2051041"/>
    <lineage>
        <taxon>Bacteria</taxon>
        <taxon>Pseudomonadati</taxon>
        <taxon>Bacteroidota</taxon>
        <taxon>Cytophagia</taxon>
        <taxon>Cytophagales</taxon>
        <taxon>Spirosomataceae</taxon>
        <taxon>Ravibacter</taxon>
    </lineage>
</organism>
<evidence type="ECO:0000256" key="2">
    <source>
        <dbReference type="ARBA" id="ARBA00023015"/>
    </source>
</evidence>
<dbReference type="InterPro" id="IPR013249">
    <property type="entry name" value="RNA_pol_sigma70_r4_t2"/>
</dbReference>
<dbReference type="SUPFAM" id="SSF88946">
    <property type="entry name" value="Sigma2 domain of RNA polymerase sigma factors"/>
    <property type="match status" value="1"/>
</dbReference>
<keyword evidence="3" id="KW-0731">Sigma factor</keyword>
<comment type="similarity">
    <text evidence="1">Belongs to the sigma-70 factor family. ECF subfamily.</text>
</comment>